<accession>R7T3Z5</accession>
<dbReference type="EnsemblMetazoa" id="CapteT196753">
    <property type="protein sequence ID" value="CapteP196753"/>
    <property type="gene ID" value="CapteG196753"/>
</dbReference>
<keyword evidence="3" id="KW-1185">Reference proteome</keyword>
<sequence>MSLKRFEIISIVYTHRSVDEEEILRRKKYQSENNAMTHLLIILRKRSEDWFTSFSKVMEDRYPTLPVWNDIKEASAKWLLKEGAVTTQQTNVRTDVIPQIHVQESKPFKLDAAPSHVDVRSSVVVMIDEAMRRVETILSRIVTVEDGPPDNFATYDKWLDKMNKQIKHKKGLESSIALMEFQRCSANLRAYNTARKVQHYIGDQSCVDFLEDEMSKLNLKPGSLNEIYRDMSRDLNNAVSHTNSPRLETLKQRILEANKDHPEWRIVVQCNSADVGNELNRVMDKEPRISHLKQTDKIDKGQLLIKNVHSNELPSHDHLIVLSEL</sequence>
<name>R7T3Z5_CAPTE</name>
<dbReference type="Proteomes" id="UP000014760">
    <property type="component" value="Unassembled WGS sequence"/>
</dbReference>
<gene>
    <name evidence="1" type="ORF">CAPTEDRAFT_196753</name>
</gene>
<dbReference type="Gene3D" id="3.40.50.300">
    <property type="entry name" value="P-loop containing nucleotide triphosphate hydrolases"/>
    <property type="match status" value="1"/>
</dbReference>
<protein>
    <submittedName>
        <fullName evidence="1 2">Uncharacterized protein</fullName>
    </submittedName>
</protein>
<dbReference type="HOGENOM" id="CLU_872232_0_0_1"/>
<reference evidence="3" key="1">
    <citation type="submission" date="2012-12" db="EMBL/GenBank/DDBJ databases">
        <authorList>
            <person name="Hellsten U."/>
            <person name="Grimwood J."/>
            <person name="Chapman J.A."/>
            <person name="Shapiro H."/>
            <person name="Aerts A."/>
            <person name="Otillar R.P."/>
            <person name="Terry A.Y."/>
            <person name="Boore J.L."/>
            <person name="Simakov O."/>
            <person name="Marletaz F."/>
            <person name="Cho S.-J."/>
            <person name="Edsinger-Gonzales E."/>
            <person name="Havlak P."/>
            <person name="Kuo D.-H."/>
            <person name="Larsson T."/>
            <person name="Lv J."/>
            <person name="Arendt D."/>
            <person name="Savage R."/>
            <person name="Osoegawa K."/>
            <person name="de Jong P."/>
            <person name="Lindberg D.R."/>
            <person name="Seaver E.C."/>
            <person name="Weisblat D.A."/>
            <person name="Putnam N.H."/>
            <person name="Grigoriev I.V."/>
            <person name="Rokhsar D.S."/>
        </authorList>
    </citation>
    <scope>NUCLEOTIDE SEQUENCE</scope>
    <source>
        <strain evidence="3">I ESC-2004</strain>
    </source>
</reference>
<dbReference type="InterPro" id="IPR027417">
    <property type="entry name" value="P-loop_NTPase"/>
</dbReference>
<dbReference type="EMBL" id="KB312289">
    <property type="protein sequence ID" value="ELT87518.1"/>
    <property type="molecule type" value="Genomic_DNA"/>
</dbReference>
<dbReference type="Gene3D" id="1.20.1320.30">
    <property type="match status" value="1"/>
</dbReference>
<evidence type="ECO:0000313" key="2">
    <source>
        <dbReference type="EnsemblMetazoa" id="CapteP196753"/>
    </source>
</evidence>
<proteinExistence type="predicted"/>
<organism evidence="1">
    <name type="scientific">Capitella teleta</name>
    <name type="common">Polychaete worm</name>
    <dbReference type="NCBI Taxonomy" id="283909"/>
    <lineage>
        <taxon>Eukaryota</taxon>
        <taxon>Metazoa</taxon>
        <taxon>Spiralia</taxon>
        <taxon>Lophotrochozoa</taxon>
        <taxon>Annelida</taxon>
        <taxon>Polychaeta</taxon>
        <taxon>Sedentaria</taxon>
        <taxon>Scolecida</taxon>
        <taxon>Capitellidae</taxon>
        <taxon>Capitella</taxon>
    </lineage>
</organism>
<evidence type="ECO:0000313" key="1">
    <source>
        <dbReference type="EMBL" id="ELT87518.1"/>
    </source>
</evidence>
<reference evidence="2" key="3">
    <citation type="submission" date="2015-06" db="UniProtKB">
        <authorList>
            <consortium name="EnsemblMetazoa"/>
        </authorList>
    </citation>
    <scope>IDENTIFICATION</scope>
</reference>
<dbReference type="AlphaFoldDB" id="R7T3Z5"/>
<reference evidence="1 3" key="2">
    <citation type="journal article" date="2013" name="Nature">
        <title>Insights into bilaterian evolution from three spiralian genomes.</title>
        <authorList>
            <person name="Simakov O."/>
            <person name="Marletaz F."/>
            <person name="Cho S.J."/>
            <person name="Edsinger-Gonzales E."/>
            <person name="Havlak P."/>
            <person name="Hellsten U."/>
            <person name="Kuo D.H."/>
            <person name="Larsson T."/>
            <person name="Lv J."/>
            <person name="Arendt D."/>
            <person name="Savage R."/>
            <person name="Osoegawa K."/>
            <person name="de Jong P."/>
            <person name="Grimwood J."/>
            <person name="Chapman J.A."/>
            <person name="Shapiro H."/>
            <person name="Aerts A."/>
            <person name="Otillar R.P."/>
            <person name="Terry A.Y."/>
            <person name="Boore J.L."/>
            <person name="Grigoriev I.V."/>
            <person name="Lindberg D.R."/>
            <person name="Seaver E.C."/>
            <person name="Weisblat D.A."/>
            <person name="Putnam N.H."/>
            <person name="Rokhsar D.S."/>
        </authorList>
    </citation>
    <scope>NUCLEOTIDE SEQUENCE</scope>
    <source>
        <strain evidence="1 3">I ESC-2004</strain>
    </source>
</reference>
<dbReference type="EMBL" id="AMQN01015851">
    <property type="status" value="NOT_ANNOTATED_CDS"/>
    <property type="molecule type" value="Genomic_DNA"/>
</dbReference>
<evidence type="ECO:0000313" key="3">
    <source>
        <dbReference type="Proteomes" id="UP000014760"/>
    </source>
</evidence>